<dbReference type="Proteomes" id="UP000241769">
    <property type="component" value="Unassembled WGS sequence"/>
</dbReference>
<evidence type="ECO:0000313" key="2">
    <source>
        <dbReference type="Proteomes" id="UP000241769"/>
    </source>
</evidence>
<dbReference type="AlphaFoldDB" id="A0A2P6NEH2"/>
<accession>A0A2P6NEH2</accession>
<evidence type="ECO:0000313" key="1">
    <source>
        <dbReference type="EMBL" id="PRP82357.1"/>
    </source>
</evidence>
<protein>
    <submittedName>
        <fullName evidence="1">Uncharacterized protein</fullName>
    </submittedName>
</protein>
<gene>
    <name evidence="1" type="ORF">PROFUN_10261</name>
</gene>
<sequence>MVLSNVSPFLGGGYEFSGVTERTAEENRWISYEDLRESHYVETYSITSSFRSQLPKREERKDKKKRR</sequence>
<comment type="caution">
    <text evidence="1">The sequence shown here is derived from an EMBL/GenBank/DDBJ whole genome shotgun (WGS) entry which is preliminary data.</text>
</comment>
<dbReference type="InParanoid" id="A0A2P6NEH2"/>
<proteinExistence type="predicted"/>
<reference evidence="1 2" key="1">
    <citation type="journal article" date="2018" name="Genome Biol. Evol.">
        <title>Multiple Roots of Fruiting Body Formation in Amoebozoa.</title>
        <authorList>
            <person name="Hillmann F."/>
            <person name="Forbes G."/>
            <person name="Novohradska S."/>
            <person name="Ferling I."/>
            <person name="Riege K."/>
            <person name="Groth M."/>
            <person name="Westermann M."/>
            <person name="Marz M."/>
            <person name="Spaller T."/>
            <person name="Winckler T."/>
            <person name="Schaap P."/>
            <person name="Glockner G."/>
        </authorList>
    </citation>
    <scope>NUCLEOTIDE SEQUENCE [LARGE SCALE GENOMIC DNA]</scope>
    <source>
        <strain evidence="1 2">Jena</strain>
    </source>
</reference>
<dbReference type="EMBL" id="MDYQ01000105">
    <property type="protein sequence ID" value="PRP82357.1"/>
    <property type="molecule type" value="Genomic_DNA"/>
</dbReference>
<keyword evidence="2" id="KW-1185">Reference proteome</keyword>
<name>A0A2P6NEH2_9EUKA</name>
<organism evidence="1 2">
    <name type="scientific">Planoprotostelium fungivorum</name>
    <dbReference type="NCBI Taxonomy" id="1890364"/>
    <lineage>
        <taxon>Eukaryota</taxon>
        <taxon>Amoebozoa</taxon>
        <taxon>Evosea</taxon>
        <taxon>Variosea</taxon>
        <taxon>Cavosteliida</taxon>
        <taxon>Cavosteliaceae</taxon>
        <taxon>Planoprotostelium</taxon>
    </lineage>
</organism>